<dbReference type="InterPro" id="IPR044725">
    <property type="entry name" value="CBSX3_CBS_dom"/>
</dbReference>
<dbReference type="Pfam" id="PF00571">
    <property type="entry name" value="CBS"/>
    <property type="match status" value="2"/>
</dbReference>
<dbReference type="EC" id="1.1.1.205" evidence="3"/>
<evidence type="ECO:0000256" key="1">
    <source>
        <dbReference type="ARBA" id="ARBA00023122"/>
    </source>
</evidence>
<keyword evidence="1" id="KW-0129">CBS domain</keyword>
<evidence type="ECO:0000259" key="2">
    <source>
        <dbReference type="PROSITE" id="PS51371"/>
    </source>
</evidence>
<feature type="domain" description="CBS" evidence="2">
    <location>
        <begin position="76"/>
        <end position="131"/>
    </location>
</feature>
<dbReference type="InterPro" id="IPR046342">
    <property type="entry name" value="CBS_dom_sf"/>
</dbReference>
<dbReference type="InterPro" id="IPR000644">
    <property type="entry name" value="CBS_dom"/>
</dbReference>
<dbReference type="PANTHER" id="PTHR43080:SF2">
    <property type="entry name" value="CBS DOMAIN-CONTAINING PROTEIN"/>
    <property type="match status" value="1"/>
</dbReference>
<dbReference type="SMART" id="SM00116">
    <property type="entry name" value="CBS"/>
    <property type="match status" value="2"/>
</dbReference>
<dbReference type="PROSITE" id="PS51371">
    <property type="entry name" value="CBS"/>
    <property type="match status" value="2"/>
</dbReference>
<proteinExistence type="predicted"/>
<dbReference type="Gene3D" id="3.10.580.10">
    <property type="entry name" value="CBS-domain"/>
    <property type="match status" value="1"/>
</dbReference>
<sequence length="142" mass="15840">MNTIQELLNNKGSEIFSVQINAPVIEALHLLAEKRIGALIVMDGEMLAGILSERDYARKVVLEGKTSSNTKVREIMTSHVVCARPDQKIEECLAIMSEKRVRHLPILDAKQLVGMVSIGDLVKAIIAEQKFQIEQMEHYISG</sequence>
<gene>
    <name evidence="3" type="ORF">MNBD_GAMMA26-2652</name>
</gene>
<keyword evidence="3" id="KW-0560">Oxidoreductase</keyword>
<dbReference type="GO" id="GO:0003938">
    <property type="term" value="F:IMP dehydrogenase activity"/>
    <property type="evidence" value="ECO:0007669"/>
    <property type="project" value="UniProtKB-EC"/>
</dbReference>
<dbReference type="CDD" id="cd04623">
    <property type="entry name" value="CBS_pair_bac_euk"/>
    <property type="match status" value="1"/>
</dbReference>
<name>A0A3B1B7I4_9ZZZZ</name>
<organism evidence="3">
    <name type="scientific">hydrothermal vent metagenome</name>
    <dbReference type="NCBI Taxonomy" id="652676"/>
    <lineage>
        <taxon>unclassified sequences</taxon>
        <taxon>metagenomes</taxon>
        <taxon>ecological metagenomes</taxon>
    </lineage>
</organism>
<accession>A0A3B1B7I4</accession>
<feature type="domain" description="CBS" evidence="2">
    <location>
        <begin position="9"/>
        <end position="67"/>
    </location>
</feature>
<dbReference type="SUPFAM" id="SSF54631">
    <property type="entry name" value="CBS-domain pair"/>
    <property type="match status" value="1"/>
</dbReference>
<evidence type="ECO:0000313" key="3">
    <source>
        <dbReference type="EMBL" id="VAX10201.1"/>
    </source>
</evidence>
<dbReference type="EMBL" id="UOFX01000067">
    <property type="protein sequence ID" value="VAX10201.1"/>
    <property type="molecule type" value="Genomic_DNA"/>
</dbReference>
<protein>
    <submittedName>
        <fullName evidence="3">Inosine-5'-monophosphate dehydrogenase</fullName>
        <ecNumber evidence="3">1.1.1.205</ecNumber>
    </submittedName>
</protein>
<dbReference type="InterPro" id="IPR051257">
    <property type="entry name" value="Diverse_CBS-Domain"/>
</dbReference>
<dbReference type="AlphaFoldDB" id="A0A3B1B7I4"/>
<dbReference type="PANTHER" id="PTHR43080">
    <property type="entry name" value="CBS DOMAIN-CONTAINING PROTEIN CBSX3, MITOCHONDRIAL"/>
    <property type="match status" value="1"/>
</dbReference>
<reference evidence="3" key="1">
    <citation type="submission" date="2018-06" db="EMBL/GenBank/DDBJ databases">
        <authorList>
            <person name="Zhirakovskaya E."/>
        </authorList>
    </citation>
    <scope>NUCLEOTIDE SEQUENCE</scope>
</reference>